<dbReference type="OrthoDB" id="744228at2759"/>
<organism evidence="2 3">
    <name type="scientific">Trifolium subterraneum</name>
    <name type="common">Subterranean clover</name>
    <dbReference type="NCBI Taxonomy" id="3900"/>
    <lineage>
        <taxon>Eukaryota</taxon>
        <taxon>Viridiplantae</taxon>
        <taxon>Streptophyta</taxon>
        <taxon>Embryophyta</taxon>
        <taxon>Tracheophyta</taxon>
        <taxon>Spermatophyta</taxon>
        <taxon>Magnoliopsida</taxon>
        <taxon>eudicotyledons</taxon>
        <taxon>Gunneridae</taxon>
        <taxon>Pentapetalae</taxon>
        <taxon>rosids</taxon>
        <taxon>fabids</taxon>
        <taxon>Fabales</taxon>
        <taxon>Fabaceae</taxon>
        <taxon>Papilionoideae</taxon>
        <taxon>50 kb inversion clade</taxon>
        <taxon>NPAAA clade</taxon>
        <taxon>Hologalegina</taxon>
        <taxon>IRL clade</taxon>
        <taxon>Trifolieae</taxon>
        <taxon>Trifolium</taxon>
    </lineage>
</organism>
<protein>
    <recommendedName>
        <fullName evidence="1">DUF7795 domain-containing protein</fullName>
    </recommendedName>
</protein>
<accession>A0A2Z6MB89</accession>
<evidence type="ECO:0000313" key="3">
    <source>
        <dbReference type="Proteomes" id="UP000242715"/>
    </source>
</evidence>
<reference evidence="3" key="1">
    <citation type="journal article" date="2017" name="Front. Plant Sci.">
        <title>Climate Clever Clovers: New Paradigm to Reduce the Environmental Footprint of Ruminants by Breeding Low Methanogenic Forages Utilizing Haplotype Variation.</title>
        <authorList>
            <person name="Kaur P."/>
            <person name="Appels R."/>
            <person name="Bayer P.E."/>
            <person name="Keeble-Gagnere G."/>
            <person name="Wang J."/>
            <person name="Hirakawa H."/>
            <person name="Shirasawa K."/>
            <person name="Vercoe P."/>
            <person name="Stefanova K."/>
            <person name="Durmic Z."/>
            <person name="Nichols P."/>
            <person name="Revell C."/>
            <person name="Isobe S.N."/>
            <person name="Edwards D."/>
            <person name="Erskine W."/>
        </authorList>
    </citation>
    <scope>NUCLEOTIDE SEQUENCE [LARGE SCALE GENOMIC DNA]</scope>
    <source>
        <strain evidence="3">cv. Daliak</strain>
    </source>
</reference>
<proteinExistence type="predicted"/>
<feature type="domain" description="DUF7795" evidence="1">
    <location>
        <begin position="1"/>
        <end position="65"/>
    </location>
</feature>
<dbReference type="Proteomes" id="UP000242715">
    <property type="component" value="Unassembled WGS sequence"/>
</dbReference>
<evidence type="ECO:0000313" key="2">
    <source>
        <dbReference type="EMBL" id="GAU28958.1"/>
    </source>
</evidence>
<keyword evidence="3" id="KW-1185">Reference proteome</keyword>
<name>A0A2Z6MB89_TRISU</name>
<gene>
    <name evidence="2" type="ORF">TSUD_153740</name>
</gene>
<dbReference type="PANTHER" id="PTHR35305">
    <property type="entry name" value="FAD-BINDING PROTEIN"/>
    <property type="match status" value="1"/>
</dbReference>
<evidence type="ECO:0000259" key="1">
    <source>
        <dbReference type="Pfam" id="PF25071"/>
    </source>
</evidence>
<dbReference type="PANTHER" id="PTHR35305:SF2">
    <property type="entry name" value="FAD-BINDING PROTEIN"/>
    <property type="match status" value="1"/>
</dbReference>
<dbReference type="EMBL" id="DF973384">
    <property type="protein sequence ID" value="GAU28958.1"/>
    <property type="molecule type" value="Genomic_DNA"/>
</dbReference>
<dbReference type="Pfam" id="PF25071">
    <property type="entry name" value="DUF7795"/>
    <property type="match status" value="1"/>
</dbReference>
<dbReference type="AlphaFoldDB" id="A0A2Z6MB89"/>
<dbReference type="InterPro" id="IPR056697">
    <property type="entry name" value="DUF7795"/>
</dbReference>
<sequence>MDELGTAGSKLLYGFQQALEFIRKPSINTNSKLINSIIKANETERLKSYVNFECKNRKDVVQNATSCK</sequence>